<reference evidence="2 3" key="1">
    <citation type="submission" date="2020-03" db="EMBL/GenBank/DDBJ databases">
        <title>Complete Genome Sequence of Halomonas hydrothermalis Strain Slthf2, Halophilic Bacterium Isolated from Deep-Sea Hydrothermal-Vent Environments.</title>
        <authorList>
            <person name="Takeyama N."/>
            <person name="Huang M."/>
            <person name="Sato K."/>
            <person name="Galipon J."/>
            <person name="Arakawa K."/>
        </authorList>
    </citation>
    <scope>NUCLEOTIDE SEQUENCE [LARGE SCALE GENOMIC DNA]</scope>
    <source>
        <strain evidence="2 3">Slthf2</strain>
    </source>
</reference>
<proteinExistence type="predicted"/>
<organism evidence="2 3">
    <name type="scientific">Halomonas hydrothermalis</name>
    <dbReference type="NCBI Taxonomy" id="115561"/>
    <lineage>
        <taxon>Bacteria</taxon>
        <taxon>Pseudomonadati</taxon>
        <taxon>Pseudomonadota</taxon>
        <taxon>Gammaproteobacteria</taxon>
        <taxon>Oceanospirillales</taxon>
        <taxon>Halomonadaceae</taxon>
        <taxon>Halomonas</taxon>
    </lineage>
</organism>
<keyword evidence="3" id="KW-1185">Reference proteome</keyword>
<feature type="chain" id="PRO_5026187585" evidence="1">
    <location>
        <begin position="29"/>
        <end position="197"/>
    </location>
</feature>
<gene>
    <name evidence="2" type="ORF">HHSLTHF2_20250</name>
</gene>
<dbReference type="AlphaFoldDB" id="A0A6F8U5F2"/>
<dbReference type="Proteomes" id="UP000502259">
    <property type="component" value="Chromosome"/>
</dbReference>
<accession>A0A6F8U5F2</accession>
<evidence type="ECO:0000313" key="3">
    <source>
        <dbReference type="Proteomes" id="UP000502259"/>
    </source>
</evidence>
<protein>
    <submittedName>
        <fullName evidence="2">Uncharacterized protein</fullName>
    </submittedName>
</protein>
<sequence>MKFFSAKSYSAKLCCFAIFLFVTISVHGSDAIFESDDPEKLPFSVPVSQIQQRINLAPSADGIVMSIDYNGNVLNLDIKKIPGDTSIAAVLRVVMMIGRLVEQDYDEMRFVDDEDVIFTIRGSEIKEIGRQFVWGEQGKGQNPIHLTRLFADSLRTPDGNRVSPPMTGSLLGDTRNAMETINQRFHPEWTLRSLDIE</sequence>
<name>A0A6F8U5F2_9GAMM</name>
<evidence type="ECO:0000313" key="2">
    <source>
        <dbReference type="EMBL" id="BCB08135.1"/>
    </source>
</evidence>
<feature type="signal peptide" evidence="1">
    <location>
        <begin position="1"/>
        <end position="28"/>
    </location>
</feature>
<evidence type="ECO:0000256" key="1">
    <source>
        <dbReference type="SAM" id="SignalP"/>
    </source>
</evidence>
<dbReference type="RefSeq" id="WP_172420971.1">
    <property type="nucleotide sequence ID" value="NZ_AP022843.1"/>
</dbReference>
<dbReference type="EMBL" id="AP022843">
    <property type="protein sequence ID" value="BCB08135.1"/>
    <property type="molecule type" value="Genomic_DNA"/>
</dbReference>
<keyword evidence="1" id="KW-0732">Signal</keyword>